<dbReference type="EMBL" id="JAOPKA010000016">
    <property type="protein sequence ID" value="MCU4743519.1"/>
    <property type="molecule type" value="Genomic_DNA"/>
</dbReference>
<accession>A0AAP2Z3U3</accession>
<feature type="compositionally biased region" description="Basic and acidic residues" evidence="1">
    <location>
        <begin position="30"/>
        <end position="39"/>
    </location>
</feature>
<sequence>MTSIRDLFGESLAVGETFCLPLEVDDDGERNEGGGEEPRPLVADHPNPNSPADIAVVEGLEYLEEHKLPPSEPVEVEIVGRFVENRIAGRIVGLECERAENRGFE</sequence>
<feature type="region of interest" description="Disordered" evidence="1">
    <location>
        <begin position="23"/>
        <end position="50"/>
    </location>
</feature>
<proteinExistence type="predicted"/>
<organism evidence="2 3">
    <name type="scientific">Natronoglomus mannanivorans</name>
    <dbReference type="NCBI Taxonomy" id="2979990"/>
    <lineage>
        <taxon>Archaea</taxon>
        <taxon>Methanobacteriati</taxon>
        <taxon>Methanobacteriota</taxon>
        <taxon>Stenosarchaea group</taxon>
        <taxon>Halobacteria</taxon>
        <taxon>Halobacteriales</taxon>
        <taxon>Natrialbaceae</taxon>
        <taxon>Natronoglomus</taxon>
    </lineage>
</organism>
<evidence type="ECO:0000256" key="1">
    <source>
        <dbReference type="SAM" id="MobiDB-lite"/>
    </source>
</evidence>
<reference evidence="2" key="1">
    <citation type="submission" date="2022-09" db="EMBL/GenBank/DDBJ databases">
        <title>Enrichment on poylsaccharides allowed isolation of novel metabolic and taxonomic groups of Haloarchaea.</title>
        <authorList>
            <person name="Sorokin D.Y."/>
            <person name="Elcheninov A.G."/>
            <person name="Khizhniak T.V."/>
            <person name="Kolganova T.V."/>
            <person name="Kublanov I.V."/>
        </authorList>
    </citation>
    <scope>NUCLEOTIDE SEQUENCE</scope>
    <source>
        <strain evidence="2">AArc-xg1-1</strain>
    </source>
</reference>
<name>A0AAP2Z3U3_9EURY</name>
<evidence type="ECO:0000313" key="2">
    <source>
        <dbReference type="EMBL" id="MCU4743519.1"/>
    </source>
</evidence>
<dbReference type="AlphaFoldDB" id="A0AAP2Z3U3"/>
<gene>
    <name evidence="2" type="ORF">OB960_19220</name>
</gene>
<evidence type="ECO:0000313" key="3">
    <source>
        <dbReference type="Proteomes" id="UP001321018"/>
    </source>
</evidence>
<comment type="caution">
    <text evidence="2">The sequence shown here is derived from an EMBL/GenBank/DDBJ whole genome shotgun (WGS) entry which is preliminary data.</text>
</comment>
<protein>
    <submittedName>
        <fullName evidence="2">Uncharacterized protein</fullName>
    </submittedName>
</protein>
<dbReference type="Proteomes" id="UP001321018">
    <property type="component" value="Unassembled WGS sequence"/>
</dbReference>
<dbReference type="RefSeq" id="WP_338005338.1">
    <property type="nucleotide sequence ID" value="NZ_JAOPKA010000016.1"/>
</dbReference>